<organism evidence="3 4">
    <name type="scientific">Holothuria leucospilota</name>
    <name type="common">Black long sea cucumber</name>
    <name type="synonym">Mertensiothuria leucospilota</name>
    <dbReference type="NCBI Taxonomy" id="206669"/>
    <lineage>
        <taxon>Eukaryota</taxon>
        <taxon>Metazoa</taxon>
        <taxon>Echinodermata</taxon>
        <taxon>Eleutherozoa</taxon>
        <taxon>Echinozoa</taxon>
        <taxon>Holothuroidea</taxon>
        <taxon>Aspidochirotacea</taxon>
        <taxon>Aspidochirotida</taxon>
        <taxon>Holothuriidae</taxon>
        <taxon>Holothuria</taxon>
    </lineage>
</organism>
<gene>
    <name evidence="3" type="ORF">HOLleu_44148</name>
</gene>
<feature type="domain" description="HYR" evidence="2">
    <location>
        <begin position="178"/>
        <end position="259"/>
    </location>
</feature>
<evidence type="ECO:0000313" key="3">
    <source>
        <dbReference type="EMBL" id="KAJ8018067.1"/>
    </source>
</evidence>
<dbReference type="InterPro" id="IPR003410">
    <property type="entry name" value="HYR_dom"/>
</dbReference>
<protein>
    <submittedName>
        <fullName evidence="3">Hyalin</fullName>
    </submittedName>
</protein>
<keyword evidence="1" id="KW-0677">Repeat</keyword>
<evidence type="ECO:0000313" key="4">
    <source>
        <dbReference type="Proteomes" id="UP001152320"/>
    </source>
</evidence>
<name>A0A9Q0Y905_HOLLE</name>
<evidence type="ECO:0000256" key="1">
    <source>
        <dbReference type="ARBA" id="ARBA00022737"/>
    </source>
</evidence>
<sequence>MTMMLVYVPGALRFDFTFDKQAFQVEYGKDDLLVGRGLKPPISEIPSQLSHKEAITSAHFFHGYEIPDDFSIESDTFFIYWSTDPTVVFKGFSLLWTSVAIEVTCPQTMTVSLYANSSQRAVYWDLPTVKSGVGSENLIVRSNYKPGDIFGISKNAIQYIYDDDFGHREQCSFGLIVEDNTPPKVIGCPESFQVQDCTNAVVNWTEPMVFDNSGDDVDIAFSIGNGLAELGSGDNVIAYSYKDRSGNTAFCRFTITLICDKTPAESTDENTTDNPAENTVDNTAENTAGNTAEGFPLLIVFAGAAVAFHHLFAI</sequence>
<comment type="caution">
    <text evidence="3">The sequence shown here is derived from an EMBL/GenBank/DDBJ whole genome shotgun (WGS) entry which is preliminary data.</text>
</comment>
<proteinExistence type="predicted"/>
<keyword evidence="4" id="KW-1185">Reference proteome</keyword>
<feature type="domain" description="HYR" evidence="2">
    <location>
        <begin position="95"/>
        <end position="177"/>
    </location>
</feature>
<reference evidence="3" key="1">
    <citation type="submission" date="2021-10" db="EMBL/GenBank/DDBJ databases">
        <title>Tropical sea cucumber genome reveals ecological adaptation and Cuvierian tubules defense mechanism.</title>
        <authorList>
            <person name="Chen T."/>
        </authorList>
    </citation>
    <scope>NUCLEOTIDE SEQUENCE</scope>
    <source>
        <strain evidence="3">Nanhai2018</strain>
        <tissue evidence="3">Muscle</tissue>
    </source>
</reference>
<dbReference type="PROSITE" id="PS50825">
    <property type="entry name" value="HYR"/>
    <property type="match status" value="2"/>
</dbReference>
<dbReference type="Proteomes" id="UP001152320">
    <property type="component" value="Unassembled WGS sequence"/>
</dbReference>
<dbReference type="AlphaFoldDB" id="A0A9Q0Y905"/>
<dbReference type="PANTHER" id="PTHR24273">
    <property type="entry name" value="FI04643P-RELATED"/>
    <property type="match status" value="1"/>
</dbReference>
<dbReference type="Pfam" id="PF02494">
    <property type="entry name" value="HYR"/>
    <property type="match status" value="2"/>
</dbReference>
<evidence type="ECO:0000259" key="2">
    <source>
        <dbReference type="PROSITE" id="PS50825"/>
    </source>
</evidence>
<dbReference type="PANTHER" id="PTHR24273:SF32">
    <property type="entry name" value="HYALIN"/>
    <property type="match status" value="1"/>
</dbReference>
<dbReference type="OrthoDB" id="6515930at2759"/>
<dbReference type="EMBL" id="JAIZAY010000665">
    <property type="protein sequence ID" value="KAJ8018067.1"/>
    <property type="molecule type" value="Genomic_DNA"/>
</dbReference>
<accession>A0A9Q0Y905</accession>